<dbReference type="InterPro" id="IPR051766">
    <property type="entry name" value="TXND_domain-containing"/>
</dbReference>
<dbReference type="SUPFAM" id="SSF52833">
    <property type="entry name" value="Thioredoxin-like"/>
    <property type="match status" value="1"/>
</dbReference>
<evidence type="ECO:0008006" key="2">
    <source>
        <dbReference type="Google" id="ProtNLM"/>
    </source>
</evidence>
<proteinExistence type="predicted"/>
<dbReference type="InterPro" id="IPR036249">
    <property type="entry name" value="Thioredoxin-like_sf"/>
</dbReference>
<dbReference type="Gene3D" id="3.40.30.10">
    <property type="entry name" value="Glutaredoxin"/>
    <property type="match status" value="1"/>
</dbReference>
<dbReference type="PANTHER" id="PTHR46135">
    <property type="entry name" value="NME/NM23 FAMILY MEMBER 8"/>
    <property type="match status" value="1"/>
</dbReference>
<dbReference type="EMBL" id="HBEN01012111">
    <property type="protein sequence ID" value="CAD8447453.1"/>
    <property type="molecule type" value="Transcribed_RNA"/>
</dbReference>
<dbReference type="AlphaFoldDB" id="A0A7S0D902"/>
<accession>A0A7S0D902</accession>
<reference evidence="1" key="1">
    <citation type="submission" date="2021-01" db="EMBL/GenBank/DDBJ databases">
        <authorList>
            <person name="Corre E."/>
            <person name="Pelletier E."/>
            <person name="Niang G."/>
            <person name="Scheremetjew M."/>
            <person name="Finn R."/>
            <person name="Kale V."/>
            <person name="Holt S."/>
            <person name="Cochrane G."/>
            <person name="Meng A."/>
            <person name="Brown T."/>
            <person name="Cohen L."/>
        </authorList>
    </citation>
    <scope>NUCLEOTIDE SEQUENCE</scope>
    <source>
        <strain evidence="1">CCAC1681</strain>
    </source>
</reference>
<organism evidence="1">
    <name type="scientific">Micromonas pusilla</name>
    <name type="common">Picoplanktonic green alga</name>
    <name type="synonym">Chromulina pusilla</name>
    <dbReference type="NCBI Taxonomy" id="38833"/>
    <lineage>
        <taxon>Eukaryota</taxon>
        <taxon>Viridiplantae</taxon>
        <taxon>Chlorophyta</taxon>
        <taxon>Mamiellophyceae</taxon>
        <taxon>Mamiellales</taxon>
        <taxon>Mamiellaceae</taxon>
        <taxon>Micromonas</taxon>
    </lineage>
</organism>
<sequence>MAFQVAITDNDAWTEEIEKVRGATLVVDVHQNWTGPCVAAQSTLKKIVFDHGDKPLKMFTADASKLTALHDYAGPCEPLFMVIKDDDRVEIKGLDAPKLRAAILEKLGVKE</sequence>
<evidence type="ECO:0000313" key="1">
    <source>
        <dbReference type="EMBL" id="CAD8447453.1"/>
    </source>
</evidence>
<name>A0A7S0D902_MICPS</name>
<gene>
    <name evidence="1" type="ORF">MSP1401_LOCUS10068</name>
</gene>
<dbReference type="PANTHER" id="PTHR46135:SF3">
    <property type="entry name" value="NME_NM23 FAMILY MEMBER 8"/>
    <property type="match status" value="1"/>
</dbReference>
<protein>
    <recommendedName>
        <fullName evidence="2">Thioredoxin domain-containing protein</fullName>
    </recommendedName>
</protein>